<gene>
    <name evidence="10" type="ORF">GR303_04770</name>
</gene>
<evidence type="ECO:0000256" key="4">
    <source>
        <dbReference type="ARBA" id="ARBA00022692"/>
    </source>
</evidence>
<dbReference type="PANTHER" id="PTHR45138:SF9">
    <property type="entry name" value="DIGUANYLATE CYCLASE DGCM-RELATED"/>
    <property type="match status" value="1"/>
</dbReference>
<keyword evidence="6 8" id="KW-0472">Membrane</keyword>
<sequence>MSGITRIAPKSSARGLKAFVLVVCLIMLGGEGWRDWSEREQEIASVSTDTLNLAKSLAQHAQDSFEVADALLVDVVDRVQTSGAVPDAIDRLGSFLVERVQSLQRIKSLTVYGADGLLLTSSLPGHRGRVNVSDEPFFQHHNAVTGSGWFLGPLIRDPLGSDWVLTLSRRFNKLDGSFGGVVQASIPPRYFANFFGRIDVGTQGSISLFHTDGTLLSRYPYVERAIGTNGAYEPWFRDGKASGVYEYKSPVDGVKRIGGFQRNHIFPIGVLASIGRDEALSNWNHTLIVRLILTGLLVGTIAILGWSLIGQLRRREEAEAELAILATTDGLTGLANRRTFDRQLETEWLRAARDGKSVALLLVDVDRFKSYNDIYGHQAGDECLQTVAKVIAGSARRPSDLVARYGGEEFIVLLPDLSAAGAAAVAEDIRARIEALHLPHEGNTPIGILTVSIGSASRSASVDRSRISPRDLISLADAALYRAKQSGRNRIATAKADLSEARLQG</sequence>
<comment type="catalytic activity">
    <reaction evidence="7">
        <text>2 GTP = 3',3'-c-di-GMP + 2 diphosphate</text>
        <dbReference type="Rhea" id="RHEA:24898"/>
        <dbReference type="ChEBI" id="CHEBI:33019"/>
        <dbReference type="ChEBI" id="CHEBI:37565"/>
        <dbReference type="ChEBI" id="CHEBI:58805"/>
        <dbReference type="EC" id="2.7.7.65"/>
    </reaction>
</comment>
<comment type="subcellular location">
    <subcellularLocation>
        <location evidence="1">Cell membrane</location>
        <topology evidence="1">Multi-pass membrane protein</topology>
    </subcellularLocation>
</comment>
<keyword evidence="11" id="KW-1185">Reference proteome</keyword>
<dbReference type="Pfam" id="PF02743">
    <property type="entry name" value="dCache_1"/>
    <property type="match status" value="1"/>
</dbReference>
<dbReference type="NCBIfam" id="TIGR00254">
    <property type="entry name" value="GGDEF"/>
    <property type="match status" value="1"/>
</dbReference>
<accession>A0ABW9YW01</accession>
<dbReference type="Pfam" id="PF00990">
    <property type="entry name" value="GGDEF"/>
    <property type="match status" value="1"/>
</dbReference>
<proteinExistence type="predicted"/>
<dbReference type="SMART" id="SM00267">
    <property type="entry name" value="GGDEF"/>
    <property type="match status" value="1"/>
</dbReference>
<evidence type="ECO:0000256" key="1">
    <source>
        <dbReference type="ARBA" id="ARBA00004651"/>
    </source>
</evidence>
<dbReference type="Proteomes" id="UP000818323">
    <property type="component" value="Unassembled WGS sequence"/>
</dbReference>
<name>A0ABW9YW01_9HYPH</name>
<dbReference type="PROSITE" id="PS50887">
    <property type="entry name" value="GGDEF"/>
    <property type="match status" value="1"/>
</dbReference>
<organism evidence="10 11">
    <name type="scientific">Microvirga arsenatis</name>
    <dbReference type="NCBI Taxonomy" id="2692265"/>
    <lineage>
        <taxon>Bacteria</taxon>
        <taxon>Pseudomonadati</taxon>
        <taxon>Pseudomonadota</taxon>
        <taxon>Alphaproteobacteria</taxon>
        <taxon>Hyphomicrobiales</taxon>
        <taxon>Methylobacteriaceae</taxon>
        <taxon>Microvirga</taxon>
    </lineage>
</organism>
<evidence type="ECO:0000256" key="5">
    <source>
        <dbReference type="ARBA" id="ARBA00022989"/>
    </source>
</evidence>
<feature type="domain" description="GGDEF" evidence="9">
    <location>
        <begin position="356"/>
        <end position="496"/>
    </location>
</feature>
<dbReference type="EMBL" id="JAAAXJ010000002">
    <property type="protein sequence ID" value="NBJ23665.1"/>
    <property type="molecule type" value="Genomic_DNA"/>
</dbReference>
<evidence type="ECO:0000313" key="11">
    <source>
        <dbReference type="Proteomes" id="UP000818323"/>
    </source>
</evidence>
<dbReference type="CDD" id="cd01949">
    <property type="entry name" value="GGDEF"/>
    <property type="match status" value="1"/>
</dbReference>
<protein>
    <recommendedName>
        <fullName evidence="2">diguanylate cyclase</fullName>
        <ecNumber evidence="2">2.7.7.65</ecNumber>
    </recommendedName>
</protein>
<evidence type="ECO:0000256" key="8">
    <source>
        <dbReference type="SAM" id="Phobius"/>
    </source>
</evidence>
<feature type="transmembrane region" description="Helical" evidence="8">
    <location>
        <begin position="287"/>
        <end position="309"/>
    </location>
</feature>
<keyword evidence="3" id="KW-1003">Cell membrane</keyword>
<evidence type="ECO:0000256" key="2">
    <source>
        <dbReference type="ARBA" id="ARBA00012528"/>
    </source>
</evidence>
<dbReference type="Gene3D" id="3.30.450.20">
    <property type="entry name" value="PAS domain"/>
    <property type="match status" value="2"/>
</dbReference>
<keyword evidence="5 8" id="KW-1133">Transmembrane helix</keyword>
<dbReference type="SUPFAM" id="SSF55073">
    <property type="entry name" value="Nucleotide cyclase"/>
    <property type="match status" value="1"/>
</dbReference>
<reference evidence="10 11" key="1">
    <citation type="submission" date="2020-01" db="EMBL/GenBank/DDBJ databases">
        <title>Microvirga sp. nov., an arsenate reduction bacterium isolated from Tibet hotspring sediments.</title>
        <authorList>
            <person name="Yuan C.-G."/>
        </authorList>
    </citation>
    <scope>NUCLEOTIDE SEQUENCE [LARGE SCALE GENOMIC DNA]</scope>
    <source>
        <strain evidence="10 11">SYSU G3D203</strain>
    </source>
</reference>
<dbReference type="CDD" id="cd12914">
    <property type="entry name" value="PDC1_DGC_like"/>
    <property type="match status" value="1"/>
</dbReference>
<comment type="caution">
    <text evidence="10">The sequence shown here is derived from an EMBL/GenBank/DDBJ whole genome shotgun (WGS) entry which is preliminary data.</text>
</comment>
<evidence type="ECO:0000313" key="10">
    <source>
        <dbReference type="EMBL" id="NBJ23665.1"/>
    </source>
</evidence>
<evidence type="ECO:0000256" key="6">
    <source>
        <dbReference type="ARBA" id="ARBA00023136"/>
    </source>
</evidence>
<keyword evidence="4 8" id="KW-0812">Transmembrane</keyword>
<evidence type="ECO:0000256" key="3">
    <source>
        <dbReference type="ARBA" id="ARBA00022475"/>
    </source>
</evidence>
<evidence type="ECO:0000259" key="9">
    <source>
        <dbReference type="PROSITE" id="PS50887"/>
    </source>
</evidence>
<dbReference type="Gene3D" id="3.30.70.270">
    <property type="match status" value="1"/>
</dbReference>
<evidence type="ECO:0000256" key="7">
    <source>
        <dbReference type="ARBA" id="ARBA00034247"/>
    </source>
</evidence>
<dbReference type="CDD" id="cd12915">
    <property type="entry name" value="PDC2_DGC_like"/>
    <property type="match status" value="1"/>
</dbReference>
<dbReference type="PANTHER" id="PTHR45138">
    <property type="entry name" value="REGULATORY COMPONENTS OF SENSORY TRANSDUCTION SYSTEM"/>
    <property type="match status" value="1"/>
</dbReference>
<dbReference type="InterPro" id="IPR033479">
    <property type="entry name" value="dCache_1"/>
</dbReference>
<dbReference type="InterPro" id="IPR029787">
    <property type="entry name" value="Nucleotide_cyclase"/>
</dbReference>
<dbReference type="InterPro" id="IPR000160">
    <property type="entry name" value="GGDEF_dom"/>
</dbReference>
<dbReference type="EC" id="2.7.7.65" evidence="2"/>
<dbReference type="InterPro" id="IPR043128">
    <property type="entry name" value="Rev_trsase/Diguanyl_cyclase"/>
</dbReference>
<dbReference type="InterPro" id="IPR050469">
    <property type="entry name" value="Diguanylate_Cyclase"/>
</dbReference>
<dbReference type="RefSeq" id="WP_161721147.1">
    <property type="nucleotide sequence ID" value="NZ_JAAAXI010000001.1"/>
</dbReference>